<dbReference type="KEGG" id="ela:UCREL1_7992"/>
<keyword evidence="2" id="KW-1185">Reference proteome</keyword>
<sequence>MPRTCTGNPTFDLSSTSAFSEWPTKIPGLICKTPPTGSLSAARFAQCCSGEVYNVTSPTTPDDAAYPVSCATFCQIAPDFDARNDRYPYGWSDHFMCLTDGGEEASDWEVVCDTVTVKGTPAPDTNDVGDDIVVYEWSRTLNCHN</sequence>
<proteinExistence type="predicted"/>
<dbReference type="EMBL" id="KB706951">
    <property type="protein sequence ID" value="EMR65039.1"/>
    <property type="molecule type" value="Genomic_DNA"/>
</dbReference>
<accession>M7SFK0</accession>
<dbReference type="AlphaFoldDB" id="M7SFK0"/>
<dbReference type="Proteomes" id="UP000012174">
    <property type="component" value="Unassembled WGS sequence"/>
</dbReference>
<reference evidence="2" key="1">
    <citation type="journal article" date="2013" name="Genome Announc.">
        <title>Draft genome sequence of the grapevine dieback fungus Eutypa lata UCR-EL1.</title>
        <authorList>
            <person name="Blanco-Ulate B."/>
            <person name="Rolshausen P.E."/>
            <person name="Cantu D."/>
        </authorList>
    </citation>
    <scope>NUCLEOTIDE SEQUENCE [LARGE SCALE GENOMIC DNA]</scope>
    <source>
        <strain evidence="2">UCR-EL1</strain>
    </source>
</reference>
<protein>
    <submittedName>
        <fullName evidence="1">Uncharacterized protein</fullName>
    </submittedName>
</protein>
<dbReference type="OrthoDB" id="4494065at2759"/>
<dbReference type="eggNOG" id="ENOG502RPWV">
    <property type="taxonomic scope" value="Eukaryota"/>
</dbReference>
<evidence type="ECO:0000313" key="1">
    <source>
        <dbReference type="EMBL" id="EMR65039.1"/>
    </source>
</evidence>
<organism evidence="1 2">
    <name type="scientific">Eutypa lata (strain UCR-EL1)</name>
    <name type="common">Grapevine dieback disease fungus</name>
    <name type="synonym">Eutypa armeniacae</name>
    <dbReference type="NCBI Taxonomy" id="1287681"/>
    <lineage>
        <taxon>Eukaryota</taxon>
        <taxon>Fungi</taxon>
        <taxon>Dikarya</taxon>
        <taxon>Ascomycota</taxon>
        <taxon>Pezizomycotina</taxon>
        <taxon>Sordariomycetes</taxon>
        <taxon>Xylariomycetidae</taxon>
        <taxon>Xylariales</taxon>
        <taxon>Diatrypaceae</taxon>
        <taxon>Eutypa</taxon>
    </lineage>
</organism>
<dbReference type="HOGENOM" id="CLU_1786840_0_0_1"/>
<name>M7SFK0_EUTLA</name>
<evidence type="ECO:0000313" key="2">
    <source>
        <dbReference type="Proteomes" id="UP000012174"/>
    </source>
</evidence>
<gene>
    <name evidence="1" type="ORF">UCREL1_7992</name>
</gene>